<keyword evidence="4" id="KW-1185">Reference proteome</keyword>
<dbReference type="EMBL" id="JBHMEX010000054">
    <property type="protein sequence ID" value="MFB9065628.1"/>
    <property type="molecule type" value="Genomic_DNA"/>
</dbReference>
<feature type="signal peptide" evidence="1">
    <location>
        <begin position="1"/>
        <end position="19"/>
    </location>
</feature>
<feature type="chain" id="PRO_5045375984" evidence="1">
    <location>
        <begin position="20"/>
        <end position="144"/>
    </location>
</feature>
<evidence type="ECO:0000313" key="3">
    <source>
        <dbReference type="EMBL" id="MFB9065628.1"/>
    </source>
</evidence>
<dbReference type="Gene3D" id="3.10.450.360">
    <property type="match status" value="1"/>
</dbReference>
<name>A0ABV5FQ49_9FLAO</name>
<feature type="domain" description="Putative beta-lactamase-inhibitor-like PepSY-like" evidence="2">
    <location>
        <begin position="55"/>
        <end position="139"/>
    </location>
</feature>
<accession>A0ABV5FQ49</accession>
<reference evidence="3 4" key="1">
    <citation type="submission" date="2024-09" db="EMBL/GenBank/DDBJ databases">
        <authorList>
            <person name="Sun Q."/>
            <person name="Mori K."/>
        </authorList>
    </citation>
    <scope>NUCLEOTIDE SEQUENCE [LARGE SCALE GENOMIC DNA]</scope>
    <source>
        <strain evidence="3 4">CECT 7908</strain>
    </source>
</reference>
<dbReference type="Pfam" id="PF11396">
    <property type="entry name" value="PepSY_like"/>
    <property type="match status" value="1"/>
</dbReference>
<evidence type="ECO:0000256" key="1">
    <source>
        <dbReference type="SAM" id="SignalP"/>
    </source>
</evidence>
<comment type="caution">
    <text evidence="3">The sequence shown here is derived from an EMBL/GenBank/DDBJ whole genome shotgun (WGS) entry which is preliminary data.</text>
</comment>
<organism evidence="3 4">
    <name type="scientific">Flavobacterium branchiarum</name>
    <dbReference type="NCBI Taxonomy" id="1114870"/>
    <lineage>
        <taxon>Bacteria</taxon>
        <taxon>Pseudomonadati</taxon>
        <taxon>Bacteroidota</taxon>
        <taxon>Flavobacteriia</taxon>
        <taxon>Flavobacteriales</taxon>
        <taxon>Flavobacteriaceae</taxon>
        <taxon>Flavobacterium</taxon>
    </lineage>
</organism>
<evidence type="ECO:0000259" key="2">
    <source>
        <dbReference type="Pfam" id="PF11396"/>
    </source>
</evidence>
<protein>
    <submittedName>
        <fullName evidence="3">PepSY-like domain-containing protein</fullName>
    </submittedName>
</protein>
<evidence type="ECO:0000313" key="4">
    <source>
        <dbReference type="Proteomes" id="UP001589589"/>
    </source>
</evidence>
<proteinExistence type="predicted"/>
<keyword evidence="1" id="KW-0732">Signal</keyword>
<dbReference type="InterPro" id="IPR021533">
    <property type="entry name" value="PepSY-like"/>
</dbReference>
<dbReference type="Proteomes" id="UP001589589">
    <property type="component" value="Unassembled WGS sequence"/>
</dbReference>
<dbReference type="RefSeq" id="WP_290263832.1">
    <property type="nucleotide sequence ID" value="NZ_JAUFQQ010000003.1"/>
</dbReference>
<gene>
    <name evidence="3" type="ORF">ACFFUQ_16525</name>
</gene>
<sequence>MKASIVTLFAILISTFAMAQEQYLSPKDVPGIVKSTFLIKFPDATNPKWEKENDNYEVTFTNDKEVQSAILDSSGNLIQTEVKITKDQLPHSILPYVKVNYRRKKIREVAKITDVKGKVFYEVEIYKKDLIFDHKGNFVKEIEK</sequence>
<dbReference type="SUPFAM" id="SSF160574">
    <property type="entry name" value="BT0923-like"/>
    <property type="match status" value="1"/>
</dbReference>